<evidence type="ECO:0000313" key="3">
    <source>
        <dbReference type="Proteomes" id="UP001201273"/>
    </source>
</evidence>
<dbReference type="InterPro" id="IPR008228">
    <property type="entry name" value="UCP006173"/>
</dbReference>
<dbReference type="PANTHER" id="PTHR37421">
    <property type="entry name" value="UPF0260 PROTEIN YCGN"/>
    <property type="match status" value="1"/>
</dbReference>
<dbReference type="NCBIfam" id="NF003501">
    <property type="entry name" value="PRK05170.1-5"/>
    <property type="match status" value="1"/>
</dbReference>
<evidence type="ECO:0000256" key="1">
    <source>
        <dbReference type="HAMAP-Rule" id="MF_00676"/>
    </source>
</evidence>
<comment type="caution">
    <text evidence="2">The sequence shown here is derived from an EMBL/GenBank/DDBJ whole genome shotgun (WGS) entry which is preliminary data.</text>
</comment>
<name>A0ABS8WC31_9GAMM</name>
<sequence>MTKKKINIKQLETKFWQEKTLAKMTPQEWESLCDGCGKCCLSKLIDDETDELHYTNVACKLLNTKSCQCKKYDKRFKLVPDCVKVSLVNIDQFQWLPLSCAYRRIVEGQDLPEWHPLLTGSSSAMHAGGHSVRGKVITEYDDIDLEDHVATWPAE</sequence>
<dbReference type="Pfam" id="PF03692">
    <property type="entry name" value="CxxCxxCC"/>
    <property type="match status" value="1"/>
</dbReference>
<dbReference type="NCBIfam" id="NF003507">
    <property type="entry name" value="PRK05170.2-5"/>
    <property type="match status" value="1"/>
</dbReference>
<keyword evidence="3" id="KW-1185">Reference proteome</keyword>
<proteinExistence type="inferred from homology"/>
<dbReference type="Proteomes" id="UP001201273">
    <property type="component" value="Unassembled WGS sequence"/>
</dbReference>
<dbReference type="PANTHER" id="PTHR37421:SF1">
    <property type="entry name" value="UPF0260 PROTEIN YCGN"/>
    <property type="match status" value="1"/>
</dbReference>
<dbReference type="RefSeq" id="WP_233052459.1">
    <property type="nucleotide sequence ID" value="NZ_JAIMJA010000007.1"/>
</dbReference>
<gene>
    <name evidence="2" type="ORF">K6Y31_08990</name>
</gene>
<dbReference type="PIRSF" id="PIRSF006173">
    <property type="entry name" value="UCP006173"/>
    <property type="match status" value="1"/>
</dbReference>
<evidence type="ECO:0000313" key="2">
    <source>
        <dbReference type="EMBL" id="MCE2594950.1"/>
    </source>
</evidence>
<accession>A0ABS8WC31</accession>
<protein>
    <recommendedName>
        <fullName evidence="1">UPF0260 protein K6Y31_08990</fullName>
    </recommendedName>
</protein>
<dbReference type="HAMAP" id="MF_00676">
    <property type="entry name" value="UPF0260"/>
    <property type="match status" value="1"/>
</dbReference>
<dbReference type="NCBIfam" id="NF003500">
    <property type="entry name" value="PRK05170.1-4"/>
    <property type="match status" value="1"/>
</dbReference>
<organism evidence="2 3">
    <name type="scientific">Motilimonas cestriensis</name>
    <dbReference type="NCBI Taxonomy" id="2742685"/>
    <lineage>
        <taxon>Bacteria</taxon>
        <taxon>Pseudomonadati</taxon>
        <taxon>Pseudomonadota</taxon>
        <taxon>Gammaproteobacteria</taxon>
        <taxon>Alteromonadales</taxon>
        <taxon>Alteromonadales genera incertae sedis</taxon>
        <taxon>Motilimonas</taxon>
    </lineage>
</organism>
<dbReference type="InterPro" id="IPR005358">
    <property type="entry name" value="Puta_zinc/iron-chelating_dom"/>
</dbReference>
<reference evidence="2 3" key="1">
    <citation type="journal article" date="2022" name="Environ. Microbiol. Rep.">
        <title>Eco-phylogenetic analyses reveal divergent evolution of vitamin B12 metabolism in the marine bacterial family 'Psychromonadaceae'.</title>
        <authorList>
            <person name="Jin X."/>
            <person name="Yang Y."/>
            <person name="Cao H."/>
            <person name="Gao B."/>
            <person name="Zhao Z."/>
        </authorList>
    </citation>
    <scope>NUCLEOTIDE SEQUENCE [LARGE SCALE GENOMIC DNA]</scope>
    <source>
        <strain evidence="2 3">MKS20</strain>
    </source>
</reference>
<comment type="similarity">
    <text evidence="1">Belongs to the UPF0260 family.</text>
</comment>
<dbReference type="EMBL" id="JAIMJA010000007">
    <property type="protein sequence ID" value="MCE2594950.1"/>
    <property type="molecule type" value="Genomic_DNA"/>
</dbReference>